<feature type="domain" description="DUF5655" evidence="3">
    <location>
        <begin position="583"/>
        <end position="684"/>
    </location>
</feature>
<dbReference type="Pfam" id="PF18899">
    <property type="entry name" value="DUF5655"/>
    <property type="match status" value="1"/>
</dbReference>
<dbReference type="AlphaFoldDB" id="A0A5M6AAC4"/>
<evidence type="ECO:0000313" key="4">
    <source>
        <dbReference type="EMBL" id="KAA5409362.1"/>
    </source>
</evidence>
<comment type="caution">
    <text evidence="4">The sequence shown here is derived from an EMBL/GenBank/DDBJ whole genome shotgun (WGS) entry which is preliminary data.</text>
</comment>
<organism evidence="4 5">
    <name type="scientific">Bacteroides cellulosilyticus</name>
    <dbReference type="NCBI Taxonomy" id="246787"/>
    <lineage>
        <taxon>Bacteria</taxon>
        <taxon>Pseudomonadati</taxon>
        <taxon>Bacteroidota</taxon>
        <taxon>Bacteroidia</taxon>
        <taxon>Bacteroidales</taxon>
        <taxon>Bacteroidaceae</taxon>
        <taxon>Bacteroides</taxon>
    </lineage>
</organism>
<dbReference type="PANTHER" id="PTHR35149:SF2">
    <property type="entry name" value="DUF262 DOMAIN-CONTAINING PROTEIN"/>
    <property type="match status" value="1"/>
</dbReference>
<dbReference type="RefSeq" id="WP_007213106.1">
    <property type="nucleotide sequence ID" value="NZ_JAFEKG010000003.1"/>
</dbReference>
<feature type="domain" description="GmrSD restriction endonucleases C-terminal" evidence="2">
    <location>
        <begin position="413"/>
        <end position="544"/>
    </location>
</feature>
<sequence>MDISKGSIYELLNGKYQFVVPVYQRKYSWLKDVQCDRLWKDIVNMEKQSKRHHFVGSIVTISDVNVPMGIHRYQIIDGQQRVTTLTILMIALRDHLREISSEEVDGDTLTYYLLKNDHQKGYDRYKLLLNDNDREVLIKLIDVCPINEDTQSNILNNYIYFKEKIAENELTPAQIYNSIAKLQIVNITLKREEGDDPQLIFESLNSTGMDLSESDLIRNYILMGMTNDEQKDIYVNYWQPMENAFPVEKRSELMDKFFRDYLTMKLASIPNKEQVYDDFKSYCINTGVSNNTKELAEDLFFYAQCYNEISTKTCSDSELHAIFIDIRIVKMEVAYPLLLKVYGDYKNNVISKTDFIAILRLTESYVVRRAVCEIPTSSLNKTFATMRNNIKVDDYLNSIKVAFRSLETYKRFPTDEEFKRKLQTKDIYTMRSINYILVKLENYNNKEPISFTGFTIEHIMPQNDNLKPDWVSALGENWKEDHKTYLHRLGNLTLTKYNSEMGDRPFSEKLLVLKQSATHTLNKYVVEQSIWNINTIEERTKQLCDYSIDIWKFPAVSQEIISTYLRQSEELTTKYSIDSYDFSNVFVKMLYTELDKAIMILNPNIKREFKKLYIAYKYRTNFVDIIIQKTRLRLTINMDFDEVNDPCGICRNVTDIGRWGNGDVEISFDSLSLLNQTMDIIKQSLNKQI</sequence>
<feature type="domain" description="GmrSD restriction endonucleases N-terminal" evidence="1">
    <location>
        <begin position="8"/>
        <end position="221"/>
    </location>
</feature>
<evidence type="ECO:0000313" key="5">
    <source>
        <dbReference type="Proteomes" id="UP000325055"/>
    </source>
</evidence>
<dbReference type="InterPro" id="IPR043714">
    <property type="entry name" value="DUF5655"/>
</dbReference>
<dbReference type="Proteomes" id="UP000325055">
    <property type="component" value="Unassembled WGS sequence"/>
</dbReference>
<evidence type="ECO:0000259" key="3">
    <source>
        <dbReference type="Pfam" id="PF18899"/>
    </source>
</evidence>
<dbReference type="EMBL" id="VVYW01000007">
    <property type="protein sequence ID" value="KAA5409362.1"/>
    <property type="molecule type" value="Genomic_DNA"/>
</dbReference>
<accession>A0A5M6AAC4</accession>
<evidence type="ECO:0000259" key="2">
    <source>
        <dbReference type="Pfam" id="PF07510"/>
    </source>
</evidence>
<protein>
    <submittedName>
        <fullName evidence="4">DUF262 domain-containing protein</fullName>
    </submittedName>
</protein>
<evidence type="ECO:0000259" key="1">
    <source>
        <dbReference type="Pfam" id="PF03235"/>
    </source>
</evidence>
<proteinExistence type="predicted"/>
<dbReference type="Pfam" id="PF07510">
    <property type="entry name" value="GmrSD_C"/>
    <property type="match status" value="1"/>
</dbReference>
<gene>
    <name evidence="4" type="ORF">F2Y86_09405</name>
</gene>
<reference evidence="4 5" key="1">
    <citation type="journal article" date="2019" name="Nat. Med.">
        <title>A library of human gut bacterial isolates paired with longitudinal multiomics data enables mechanistic microbiome research.</title>
        <authorList>
            <person name="Poyet M."/>
            <person name="Groussin M."/>
            <person name="Gibbons S.M."/>
            <person name="Avila-Pacheco J."/>
            <person name="Jiang X."/>
            <person name="Kearney S.M."/>
            <person name="Perrotta A.R."/>
            <person name="Berdy B."/>
            <person name="Zhao S."/>
            <person name="Lieberman T.D."/>
            <person name="Swanson P.K."/>
            <person name="Smith M."/>
            <person name="Roesemann S."/>
            <person name="Alexander J.E."/>
            <person name="Rich S.A."/>
            <person name="Livny J."/>
            <person name="Vlamakis H."/>
            <person name="Clish C."/>
            <person name="Bullock K."/>
            <person name="Deik A."/>
            <person name="Scott J."/>
            <person name="Pierce K.A."/>
            <person name="Xavier R.J."/>
            <person name="Alm E.J."/>
        </authorList>
    </citation>
    <scope>NUCLEOTIDE SEQUENCE [LARGE SCALE GENOMIC DNA]</scope>
    <source>
        <strain evidence="4 5">BIOML-A7</strain>
    </source>
</reference>
<dbReference type="PANTHER" id="PTHR35149">
    <property type="entry name" value="SLL5132 PROTEIN"/>
    <property type="match status" value="1"/>
</dbReference>
<dbReference type="Pfam" id="PF03235">
    <property type="entry name" value="GmrSD_N"/>
    <property type="match status" value="1"/>
</dbReference>
<name>A0A5M6AAC4_9BACE</name>
<dbReference type="InterPro" id="IPR004919">
    <property type="entry name" value="GmrSD_N"/>
</dbReference>
<dbReference type="InterPro" id="IPR011089">
    <property type="entry name" value="GmrSD_C"/>
</dbReference>